<feature type="compositionally biased region" description="Acidic residues" evidence="1">
    <location>
        <begin position="327"/>
        <end position="349"/>
    </location>
</feature>
<evidence type="ECO:0000256" key="2">
    <source>
        <dbReference type="SAM" id="Phobius"/>
    </source>
</evidence>
<keyword evidence="2" id="KW-0812">Transmembrane</keyword>
<keyword evidence="5" id="KW-1185">Reference proteome</keyword>
<dbReference type="Proteomes" id="UP000509626">
    <property type="component" value="Chromosome"/>
</dbReference>
<dbReference type="GO" id="GO:0009269">
    <property type="term" value="P:response to desiccation"/>
    <property type="evidence" value="ECO:0007669"/>
    <property type="project" value="InterPro"/>
</dbReference>
<evidence type="ECO:0000256" key="1">
    <source>
        <dbReference type="SAM" id="MobiDB-lite"/>
    </source>
</evidence>
<dbReference type="SUPFAM" id="SSF117070">
    <property type="entry name" value="LEA14-like"/>
    <property type="match status" value="2"/>
</dbReference>
<feature type="transmembrane region" description="Helical" evidence="2">
    <location>
        <begin position="12"/>
        <end position="36"/>
    </location>
</feature>
<feature type="domain" description="Water stress and hypersensitive response" evidence="3">
    <location>
        <begin position="186"/>
        <end position="304"/>
    </location>
</feature>
<feature type="domain" description="Water stress and hypersensitive response" evidence="3">
    <location>
        <begin position="39"/>
        <end position="157"/>
    </location>
</feature>
<evidence type="ECO:0000259" key="3">
    <source>
        <dbReference type="SMART" id="SM00769"/>
    </source>
</evidence>
<dbReference type="Gene3D" id="2.60.40.10">
    <property type="entry name" value="Immunoglobulins"/>
    <property type="match status" value="2"/>
</dbReference>
<protein>
    <submittedName>
        <fullName evidence="4">LEA type 2 family protein</fullName>
    </submittedName>
</protein>
<dbReference type="KEGG" id="halu:HUG12_08110"/>
<dbReference type="GeneID" id="56037415"/>
<keyword evidence="2" id="KW-0472">Membrane</keyword>
<proteinExistence type="predicted"/>
<dbReference type="EMBL" id="CP058579">
    <property type="protein sequence ID" value="QLG61692.1"/>
    <property type="molecule type" value="Genomic_DNA"/>
</dbReference>
<dbReference type="OrthoDB" id="105458at2157"/>
<evidence type="ECO:0000313" key="4">
    <source>
        <dbReference type="EMBL" id="QLG61692.1"/>
    </source>
</evidence>
<organism evidence="4 5">
    <name type="scientific">Halorarum salinum</name>
    <dbReference type="NCBI Taxonomy" id="2743089"/>
    <lineage>
        <taxon>Archaea</taxon>
        <taxon>Methanobacteriati</taxon>
        <taxon>Methanobacteriota</taxon>
        <taxon>Stenosarchaea group</taxon>
        <taxon>Halobacteria</taxon>
        <taxon>Halobacteriales</taxon>
        <taxon>Haloferacaceae</taxon>
        <taxon>Halorarum</taxon>
    </lineage>
</organism>
<accession>A0A7D5LA31</accession>
<feature type="region of interest" description="Disordered" evidence="1">
    <location>
        <begin position="312"/>
        <end position="381"/>
    </location>
</feature>
<name>A0A7D5LA31_9EURY</name>
<dbReference type="InterPro" id="IPR004864">
    <property type="entry name" value="LEA_2"/>
</dbReference>
<gene>
    <name evidence="4" type="ORF">HUG12_08110</name>
</gene>
<dbReference type="Pfam" id="PF03168">
    <property type="entry name" value="LEA_2"/>
    <property type="match status" value="2"/>
</dbReference>
<keyword evidence="2" id="KW-1133">Transmembrane helix</keyword>
<dbReference type="SMART" id="SM00769">
    <property type="entry name" value="WHy"/>
    <property type="match status" value="2"/>
</dbReference>
<dbReference type="InterPro" id="IPR013990">
    <property type="entry name" value="WHy-dom"/>
</dbReference>
<sequence>MVDTRGAISTVKVVAVAAVVLVGSVGGAVALGVVGAPSVESVENRFGEVTDETTEIRTDMVVNNPNPIGIRLGGTTVSYTVRMNDVRMAEGSKEGVGVETGNSTLEFRTGMNNSKIPAWWVSHVSNDEHTTLRVDADVHSSLLDRTFGAPQVERDVDTSVIEAFRSEEPRPVEVDSAAVTNPVMVLERTEASWGTVDEGTTEVRMTLYLHNPKPYPITLSEVGYDITMNDVAVGDGEAGRTTTIPPGETVPVEATTTIDTQRLDEWWVSHLDRNQVTDLRLDLYLVIDLSEAGAGERRVDLDEFNETVETDVFGTKNRSADGTTGGGDDDDASDGDGTDDGTEAPDGDGTDAPTDGGTATPTPTATPDGGTTTTEDDGGLF</sequence>
<dbReference type="AlphaFoldDB" id="A0A7D5LA31"/>
<reference evidence="4 5" key="1">
    <citation type="submission" date="2020-06" db="EMBL/GenBank/DDBJ databases">
        <title>NJ-3-1, isolated from saline soil.</title>
        <authorList>
            <person name="Cui H.L."/>
            <person name="Shi X."/>
        </authorList>
    </citation>
    <scope>NUCLEOTIDE SEQUENCE [LARGE SCALE GENOMIC DNA]</scope>
    <source>
        <strain evidence="4 5">NJ-3-1</strain>
    </source>
</reference>
<dbReference type="RefSeq" id="WP_179268277.1">
    <property type="nucleotide sequence ID" value="NZ_CP058579.1"/>
</dbReference>
<evidence type="ECO:0000313" key="5">
    <source>
        <dbReference type="Proteomes" id="UP000509626"/>
    </source>
</evidence>
<feature type="compositionally biased region" description="Low complexity" evidence="1">
    <location>
        <begin position="350"/>
        <end position="373"/>
    </location>
</feature>
<dbReference type="InterPro" id="IPR013783">
    <property type="entry name" value="Ig-like_fold"/>
</dbReference>